<dbReference type="SUPFAM" id="SSF158472">
    <property type="entry name" value="HAMP domain-like"/>
    <property type="match status" value="1"/>
</dbReference>
<evidence type="ECO:0000256" key="8">
    <source>
        <dbReference type="ARBA" id="ARBA00022741"/>
    </source>
</evidence>
<dbReference type="OrthoDB" id="9787514at2"/>
<feature type="domain" description="PAS" evidence="13">
    <location>
        <begin position="283"/>
        <end position="336"/>
    </location>
</feature>
<dbReference type="PANTHER" id="PTHR44757">
    <property type="entry name" value="DIGUANYLATE CYCLASE DGCP"/>
    <property type="match status" value="1"/>
</dbReference>
<dbReference type="GO" id="GO:0007165">
    <property type="term" value="P:signal transduction"/>
    <property type="evidence" value="ECO:0007669"/>
    <property type="project" value="InterPro"/>
</dbReference>
<evidence type="ECO:0000256" key="7">
    <source>
        <dbReference type="ARBA" id="ARBA00022737"/>
    </source>
</evidence>
<dbReference type="PROSITE" id="PS50885">
    <property type="entry name" value="HAMP"/>
    <property type="match status" value="1"/>
</dbReference>
<dbReference type="CDD" id="cd01948">
    <property type="entry name" value="EAL"/>
    <property type="match status" value="1"/>
</dbReference>
<dbReference type="Gene3D" id="3.20.20.450">
    <property type="entry name" value="EAL domain"/>
    <property type="match status" value="1"/>
</dbReference>
<comment type="cofactor">
    <cofactor evidence="1">
        <name>Mg(2+)</name>
        <dbReference type="ChEBI" id="CHEBI:18420"/>
    </cofactor>
</comment>
<dbReference type="PROSITE" id="PS50112">
    <property type="entry name" value="PAS"/>
    <property type="match status" value="2"/>
</dbReference>
<dbReference type="InterPro" id="IPR043128">
    <property type="entry name" value="Rev_trsase/Diguanyl_cyclase"/>
</dbReference>
<keyword evidence="3" id="KW-1003">Cell membrane</keyword>
<dbReference type="Pfam" id="PF00563">
    <property type="entry name" value="EAL"/>
    <property type="match status" value="1"/>
</dbReference>
<evidence type="ECO:0000256" key="2">
    <source>
        <dbReference type="ARBA" id="ARBA00004429"/>
    </source>
</evidence>
<dbReference type="InterPro" id="IPR035919">
    <property type="entry name" value="EAL_sf"/>
</dbReference>
<dbReference type="PROSITE" id="PS50883">
    <property type="entry name" value="EAL"/>
    <property type="match status" value="1"/>
</dbReference>
<dbReference type="Gene3D" id="2.10.70.100">
    <property type="match status" value="1"/>
</dbReference>
<dbReference type="NCBIfam" id="TIGR00254">
    <property type="entry name" value="GGDEF"/>
    <property type="match status" value="1"/>
</dbReference>
<evidence type="ECO:0000256" key="6">
    <source>
        <dbReference type="ARBA" id="ARBA00022692"/>
    </source>
</evidence>
<dbReference type="SUPFAM" id="SSF55073">
    <property type="entry name" value="Nucleotide cyclase"/>
    <property type="match status" value="1"/>
</dbReference>
<feature type="coiled-coil region" evidence="11">
    <location>
        <begin position="32"/>
        <end position="59"/>
    </location>
</feature>
<dbReference type="InterPro" id="IPR000700">
    <property type="entry name" value="PAS-assoc_C"/>
</dbReference>
<dbReference type="SMART" id="SM00267">
    <property type="entry name" value="GGDEF"/>
    <property type="match status" value="1"/>
</dbReference>
<dbReference type="Gene3D" id="3.30.450.20">
    <property type="entry name" value="PAS domain"/>
    <property type="match status" value="2"/>
</dbReference>
<dbReference type="FunFam" id="2.10.70.100:FF:000001">
    <property type="entry name" value="Sensory transduction histidine kinase"/>
    <property type="match status" value="1"/>
</dbReference>
<dbReference type="GO" id="GO:0000166">
    <property type="term" value="F:nucleotide binding"/>
    <property type="evidence" value="ECO:0007669"/>
    <property type="project" value="UniProtKB-KW"/>
</dbReference>
<evidence type="ECO:0000259" key="17">
    <source>
        <dbReference type="PROSITE" id="PS50887"/>
    </source>
</evidence>
<dbReference type="STRING" id="396588.Tgr7_1990"/>
<dbReference type="InterPro" id="IPR000160">
    <property type="entry name" value="GGDEF_dom"/>
</dbReference>
<evidence type="ECO:0000313" key="19">
    <source>
        <dbReference type="Proteomes" id="UP000002383"/>
    </source>
</evidence>
<feature type="domain" description="GGDEF" evidence="17">
    <location>
        <begin position="554"/>
        <end position="687"/>
    </location>
</feature>
<feature type="domain" description="PAS" evidence="13">
    <location>
        <begin position="392"/>
        <end position="465"/>
    </location>
</feature>
<dbReference type="GO" id="GO:0005886">
    <property type="term" value="C:plasma membrane"/>
    <property type="evidence" value="ECO:0007669"/>
    <property type="project" value="UniProtKB-SubCell"/>
</dbReference>
<reference evidence="18 19" key="1">
    <citation type="journal article" date="2011" name="Stand. Genomic Sci.">
        <title>Complete genome sequence of 'Thioalkalivibrio sulfidophilus' HL-EbGr7.</title>
        <authorList>
            <person name="Muyzer G."/>
            <person name="Sorokin D.Y."/>
            <person name="Mavromatis K."/>
            <person name="Lapidus A."/>
            <person name="Clum A."/>
            <person name="Ivanova N."/>
            <person name="Pati A."/>
            <person name="d'Haeseleer P."/>
            <person name="Woyke T."/>
            <person name="Kyrpides N.C."/>
        </authorList>
    </citation>
    <scope>NUCLEOTIDE SEQUENCE [LARGE SCALE GENOMIC DNA]</scope>
    <source>
        <strain evidence="18 19">HL-EbGR7</strain>
    </source>
</reference>
<dbReference type="NCBIfam" id="TIGR00229">
    <property type="entry name" value="sensory_box"/>
    <property type="match status" value="2"/>
</dbReference>
<dbReference type="InterPro" id="IPR029787">
    <property type="entry name" value="Nucleotide_cyclase"/>
</dbReference>
<evidence type="ECO:0000259" key="13">
    <source>
        <dbReference type="PROSITE" id="PS50112"/>
    </source>
</evidence>
<accession>B8GT56</accession>
<dbReference type="Pfam" id="PF00990">
    <property type="entry name" value="GGDEF"/>
    <property type="match status" value="1"/>
</dbReference>
<organism evidence="18 19">
    <name type="scientific">Thioalkalivibrio sulfidiphilus (strain HL-EbGR7)</name>
    <dbReference type="NCBI Taxonomy" id="396588"/>
    <lineage>
        <taxon>Bacteria</taxon>
        <taxon>Pseudomonadati</taxon>
        <taxon>Pseudomonadota</taxon>
        <taxon>Gammaproteobacteria</taxon>
        <taxon>Chromatiales</taxon>
        <taxon>Ectothiorhodospiraceae</taxon>
        <taxon>Thioalkalivibrio</taxon>
    </lineage>
</organism>
<feature type="transmembrane region" description="Helical" evidence="12">
    <location>
        <begin position="187"/>
        <end position="205"/>
    </location>
</feature>
<protein>
    <submittedName>
        <fullName evidence="18">Diguanylate cyclase/phosphodiesterase with PAS/PAC sensor(S)</fullName>
    </submittedName>
</protein>
<dbReference type="CDD" id="cd06225">
    <property type="entry name" value="HAMP"/>
    <property type="match status" value="1"/>
</dbReference>
<evidence type="ECO:0000259" key="16">
    <source>
        <dbReference type="PROSITE" id="PS50885"/>
    </source>
</evidence>
<keyword evidence="4" id="KW-0997">Cell inner membrane</keyword>
<evidence type="ECO:0000256" key="9">
    <source>
        <dbReference type="ARBA" id="ARBA00022989"/>
    </source>
</evidence>
<dbReference type="CDD" id="cd01949">
    <property type="entry name" value="GGDEF"/>
    <property type="match status" value="1"/>
</dbReference>
<dbReference type="InterPro" id="IPR003660">
    <property type="entry name" value="HAMP_dom"/>
</dbReference>
<gene>
    <name evidence="18" type="ordered locus">Tgr7_1990</name>
</gene>
<dbReference type="AlphaFoldDB" id="B8GT56"/>
<feature type="domain" description="PAC" evidence="14">
    <location>
        <begin position="339"/>
        <end position="391"/>
    </location>
</feature>
<feature type="domain" description="EAL" evidence="15">
    <location>
        <begin position="698"/>
        <end position="958"/>
    </location>
</feature>
<keyword evidence="7" id="KW-0677">Repeat</keyword>
<keyword evidence="6 12" id="KW-0812">Transmembrane</keyword>
<dbReference type="SMART" id="SM00086">
    <property type="entry name" value="PAC"/>
    <property type="match status" value="2"/>
</dbReference>
<dbReference type="HOGENOM" id="CLU_000445_70_46_6"/>
<keyword evidence="9 12" id="KW-1133">Transmembrane helix</keyword>
<dbReference type="eggNOG" id="COG5001">
    <property type="taxonomic scope" value="Bacteria"/>
</dbReference>
<dbReference type="InterPro" id="IPR013655">
    <property type="entry name" value="PAS_fold_3"/>
</dbReference>
<dbReference type="CDD" id="cd00130">
    <property type="entry name" value="PAS"/>
    <property type="match status" value="2"/>
</dbReference>
<evidence type="ECO:0000313" key="18">
    <source>
        <dbReference type="EMBL" id="ACL73071.1"/>
    </source>
</evidence>
<dbReference type="SUPFAM" id="SSF55785">
    <property type="entry name" value="PYP-like sensor domain (PAS domain)"/>
    <property type="match status" value="2"/>
</dbReference>
<evidence type="ECO:0000256" key="10">
    <source>
        <dbReference type="ARBA" id="ARBA00023136"/>
    </source>
</evidence>
<dbReference type="InterPro" id="IPR001633">
    <property type="entry name" value="EAL_dom"/>
</dbReference>
<keyword evidence="5" id="KW-0808">Transferase</keyword>
<dbReference type="KEGG" id="tgr:Tgr7_1990"/>
<name>B8GT56_THISH</name>
<dbReference type="eggNOG" id="COG5002">
    <property type="taxonomic scope" value="Bacteria"/>
</dbReference>
<dbReference type="SMART" id="SM00304">
    <property type="entry name" value="HAMP"/>
    <property type="match status" value="1"/>
</dbReference>
<dbReference type="InterPro" id="IPR035965">
    <property type="entry name" value="PAS-like_dom_sf"/>
</dbReference>
<dbReference type="PANTHER" id="PTHR44757:SF4">
    <property type="entry name" value="DIGUANYLATE CYCLASE DGCE-RELATED"/>
    <property type="match status" value="1"/>
</dbReference>
<dbReference type="SMART" id="SM00091">
    <property type="entry name" value="PAS"/>
    <property type="match status" value="2"/>
</dbReference>
<dbReference type="InterPro" id="IPR001610">
    <property type="entry name" value="PAC"/>
</dbReference>
<dbReference type="FunFam" id="3.30.70.270:FF:000001">
    <property type="entry name" value="Diguanylate cyclase domain protein"/>
    <property type="match status" value="1"/>
</dbReference>
<evidence type="ECO:0000256" key="1">
    <source>
        <dbReference type="ARBA" id="ARBA00001946"/>
    </source>
</evidence>
<dbReference type="GO" id="GO:0006355">
    <property type="term" value="P:regulation of DNA-templated transcription"/>
    <property type="evidence" value="ECO:0007669"/>
    <property type="project" value="InterPro"/>
</dbReference>
<evidence type="ECO:0000256" key="4">
    <source>
        <dbReference type="ARBA" id="ARBA00022519"/>
    </source>
</evidence>
<dbReference type="GO" id="GO:0016740">
    <property type="term" value="F:transferase activity"/>
    <property type="evidence" value="ECO:0007669"/>
    <property type="project" value="UniProtKB-KW"/>
</dbReference>
<comment type="subcellular location">
    <subcellularLocation>
        <location evidence="2">Cell inner membrane</location>
        <topology evidence="2">Multi-pass membrane protein</topology>
    </subcellularLocation>
</comment>
<dbReference type="PROSITE" id="PS50113">
    <property type="entry name" value="PAC"/>
    <property type="match status" value="2"/>
</dbReference>
<sequence length="958" mass="106586" precursor="true">MPLRYLIPVLLLGLALVAGLFSYQSGTRAALAQVQASETDNLRRLMNRLQENLEYLLRHDGMQRVQEEMAALSVEPHLNLALVADPQGQVLGSMHRADQVRKAAELLEERLLSQWQDEAVEWLKAPDRITSGTVQISRDGTTLLGLYPLVLGSEPGELRPSQVGLLVVQADLGRFQQMARHLVERQTLTFVGVLLLVALLGWFLSHRLVTRRMDRLLQTTRRLGQGDLDARTWLSGRDELARLGQDFDRMAEQIQAARKALEDNAERLERAQAMGQMGDWEWDVQTGTLHWSPQLYCIFGVSPESFTPSYDGYLDLVHPEDRPALLATVEAARSSGEPYTLDHRIVRPDGSIRVIQSQGEALRDADGRIIKLRGTGLDVTERKQAEAALFEAKERALVTLHSIGDAVITTDAQGIVTYLNPVAEGLTGWRSSEATGQPLTKVFRIFNEFTLQPTQDPVKTCLEEGRIVALANHTVLMSRDGATRAIEDSAAPIRDRNGLILGVVLVFHDVSKTRQMARQLSWQATHDALTGLFNRYEFEQRLAQALAQARDRLAHHAVLYMDLDQFKVVNDTCGHSAGDELLKQLAYLLMGKVRESDTLARLGGDEFGVLLENCPLDKAREIAQELRQTVRDFRFSWKGKSFQIGISIGLVMISDGNLDLAEVLSAADMACYAAKDLGRDRIHVYHAEDADLQRRHVEMQAINRITDALTHDRFVLYTQRIVATGAAGPDDGGEHMEILLRMVDEKGDLVPPGAFIPAAERYDLMPAIDRWVIRRFFSTMAQHIREECGVDGSGGSASGCLYAINISGASINDETFLGFVTEQLETHRIPPTAICFEITETAAIANLTRAMNLINELRKRGCRFSLDDFGTGVSSFGYLKNLPVDYLKIDGSLVKDIVSDPIDRAMVDAINRIGQVMGIHTVAEFVENDEILASLRELGVDYAQGYGIDRPKPLLREG</sequence>
<dbReference type="EMBL" id="CP001339">
    <property type="protein sequence ID" value="ACL73071.1"/>
    <property type="molecule type" value="Genomic_DNA"/>
</dbReference>
<keyword evidence="19" id="KW-1185">Reference proteome</keyword>
<feature type="domain" description="HAMP" evidence="16">
    <location>
        <begin position="207"/>
        <end position="259"/>
    </location>
</feature>
<feature type="domain" description="PAC" evidence="14">
    <location>
        <begin position="470"/>
        <end position="522"/>
    </location>
</feature>
<dbReference type="Gene3D" id="6.10.340.10">
    <property type="match status" value="1"/>
</dbReference>
<feature type="coiled-coil region" evidence="11">
    <location>
        <begin position="240"/>
        <end position="274"/>
    </location>
</feature>
<dbReference type="InterPro" id="IPR052155">
    <property type="entry name" value="Biofilm_reg_signaling"/>
</dbReference>
<evidence type="ECO:0000256" key="3">
    <source>
        <dbReference type="ARBA" id="ARBA00022475"/>
    </source>
</evidence>
<dbReference type="InterPro" id="IPR000014">
    <property type="entry name" value="PAS"/>
</dbReference>
<evidence type="ECO:0000259" key="14">
    <source>
        <dbReference type="PROSITE" id="PS50113"/>
    </source>
</evidence>
<dbReference type="Pfam" id="PF00989">
    <property type="entry name" value="PAS"/>
    <property type="match status" value="1"/>
</dbReference>
<dbReference type="RefSeq" id="WP_012638550.1">
    <property type="nucleotide sequence ID" value="NC_011901.1"/>
</dbReference>
<dbReference type="Pfam" id="PF00672">
    <property type="entry name" value="HAMP"/>
    <property type="match status" value="1"/>
</dbReference>
<evidence type="ECO:0000256" key="5">
    <source>
        <dbReference type="ARBA" id="ARBA00022679"/>
    </source>
</evidence>
<dbReference type="Proteomes" id="UP000002383">
    <property type="component" value="Chromosome"/>
</dbReference>
<dbReference type="PROSITE" id="PS50887">
    <property type="entry name" value="GGDEF"/>
    <property type="match status" value="1"/>
</dbReference>
<keyword evidence="8" id="KW-0547">Nucleotide-binding</keyword>
<evidence type="ECO:0000256" key="11">
    <source>
        <dbReference type="SAM" id="Coils"/>
    </source>
</evidence>
<dbReference type="Pfam" id="PF08447">
    <property type="entry name" value="PAS_3"/>
    <property type="match status" value="1"/>
</dbReference>
<dbReference type="SUPFAM" id="SSF141868">
    <property type="entry name" value="EAL domain-like"/>
    <property type="match status" value="1"/>
</dbReference>
<keyword evidence="10 12" id="KW-0472">Membrane</keyword>
<evidence type="ECO:0000259" key="15">
    <source>
        <dbReference type="PROSITE" id="PS50883"/>
    </source>
</evidence>
<evidence type="ECO:0000256" key="12">
    <source>
        <dbReference type="SAM" id="Phobius"/>
    </source>
</evidence>
<dbReference type="InterPro" id="IPR013767">
    <property type="entry name" value="PAS_fold"/>
</dbReference>
<dbReference type="Gene3D" id="3.30.70.270">
    <property type="match status" value="1"/>
</dbReference>
<dbReference type="SMART" id="SM00052">
    <property type="entry name" value="EAL"/>
    <property type="match status" value="1"/>
</dbReference>
<keyword evidence="11" id="KW-0175">Coiled coil</keyword>
<proteinExistence type="predicted"/>